<evidence type="ECO:0000313" key="5">
    <source>
        <dbReference type="EMBL" id="SBT10509.1"/>
    </source>
</evidence>
<dbReference type="AlphaFoldDB" id="A0A1A8XZZ1"/>
<dbReference type="RefSeq" id="WP_186412089.1">
    <property type="nucleotide sequence ID" value="NZ_FLQY01000353.1"/>
</dbReference>
<keyword evidence="3" id="KW-0812">Transmembrane</keyword>
<dbReference type="PANTHER" id="PTHR45138">
    <property type="entry name" value="REGULATORY COMPONENTS OF SENSORY TRANSDUCTION SYSTEM"/>
    <property type="match status" value="1"/>
</dbReference>
<sequence length="278" mass="30276">MIRSLTLALSRNRIITALAFLLVGIAGIDFYSGSEIRVYPFYFIPIALAAINLDGKAAKLTAMICAALWAVSNYGAGPHWSSHLIWVWNVAIHGAAFQLVALLVSGLKESKLREIDLARSDWLTGLPNTQAFHEQAPQLLAFCRRAAHPVVMAYIDLDNFKAVNDSFGHQRGDDVLRIASQAMKATLRTSDLLARLGGDEFAVLLPNATPEQARETLERLREAIAASMRAAGCDVTASIGAVSYLNTPSLLDELIAAADAVMYEVKESGKNFVQVKKY</sequence>
<keyword evidence="3" id="KW-0472">Membrane</keyword>
<protein>
    <recommendedName>
        <fullName evidence="1">diguanylate cyclase</fullName>
        <ecNumber evidence="1">2.7.7.65</ecNumber>
    </recommendedName>
</protein>
<dbReference type="CDD" id="cd01949">
    <property type="entry name" value="GGDEF"/>
    <property type="match status" value="1"/>
</dbReference>
<dbReference type="InterPro" id="IPR000160">
    <property type="entry name" value="GGDEF_dom"/>
</dbReference>
<evidence type="ECO:0000256" key="2">
    <source>
        <dbReference type="ARBA" id="ARBA00034247"/>
    </source>
</evidence>
<evidence type="ECO:0000256" key="3">
    <source>
        <dbReference type="SAM" id="Phobius"/>
    </source>
</evidence>
<dbReference type="SUPFAM" id="SSF55073">
    <property type="entry name" value="Nucleotide cyclase"/>
    <property type="match status" value="1"/>
</dbReference>
<dbReference type="Proteomes" id="UP000199600">
    <property type="component" value="Unassembled WGS sequence"/>
</dbReference>
<dbReference type="InterPro" id="IPR050469">
    <property type="entry name" value="Diguanylate_Cyclase"/>
</dbReference>
<reference evidence="5 6" key="1">
    <citation type="submission" date="2016-06" db="EMBL/GenBank/DDBJ databases">
        <authorList>
            <person name="Kjaerup R.B."/>
            <person name="Dalgaard T.S."/>
            <person name="Juul-Madsen H.R."/>
        </authorList>
    </citation>
    <scope>NUCLEOTIDE SEQUENCE [LARGE SCALE GENOMIC DNA]</scope>
    <source>
        <strain evidence="5">2</strain>
    </source>
</reference>
<dbReference type="SMART" id="SM00267">
    <property type="entry name" value="GGDEF"/>
    <property type="match status" value="1"/>
</dbReference>
<dbReference type="FunFam" id="3.30.70.270:FF:000001">
    <property type="entry name" value="Diguanylate cyclase domain protein"/>
    <property type="match status" value="1"/>
</dbReference>
<dbReference type="EC" id="2.7.7.65" evidence="1"/>
<evidence type="ECO:0000256" key="1">
    <source>
        <dbReference type="ARBA" id="ARBA00012528"/>
    </source>
</evidence>
<dbReference type="Gene3D" id="3.30.70.270">
    <property type="match status" value="1"/>
</dbReference>
<dbReference type="Pfam" id="PF00990">
    <property type="entry name" value="GGDEF"/>
    <property type="match status" value="1"/>
</dbReference>
<dbReference type="GO" id="GO:0052621">
    <property type="term" value="F:diguanylate cyclase activity"/>
    <property type="evidence" value="ECO:0007669"/>
    <property type="project" value="UniProtKB-EC"/>
</dbReference>
<dbReference type="EMBL" id="FLQY01000353">
    <property type="protein sequence ID" value="SBT10509.1"/>
    <property type="molecule type" value="Genomic_DNA"/>
</dbReference>
<feature type="transmembrane region" description="Helical" evidence="3">
    <location>
        <begin position="83"/>
        <end position="104"/>
    </location>
</feature>
<dbReference type="InterPro" id="IPR043128">
    <property type="entry name" value="Rev_trsase/Diguanyl_cyclase"/>
</dbReference>
<name>A0A1A8XZZ1_9RHOO</name>
<organism evidence="5 6">
    <name type="scientific">Candidatus Propionivibrio aalborgensis</name>
    <dbReference type="NCBI Taxonomy" id="1860101"/>
    <lineage>
        <taxon>Bacteria</taxon>
        <taxon>Pseudomonadati</taxon>
        <taxon>Pseudomonadota</taxon>
        <taxon>Betaproteobacteria</taxon>
        <taxon>Rhodocyclales</taxon>
        <taxon>Rhodocyclaceae</taxon>
        <taxon>Propionivibrio</taxon>
    </lineage>
</organism>
<keyword evidence="3" id="KW-1133">Transmembrane helix</keyword>
<accession>A0A1A8XZZ1</accession>
<feature type="transmembrane region" description="Helical" evidence="3">
    <location>
        <begin position="12"/>
        <end position="30"/>
    </location>
</feature>
<dbReference type="NCBIfam" id="TIGR00254">
    <property type="entry name" value="GGDEF"/>
    <property type="match status" value="1"/>
</dbReference>
<evidence type="ECO:0000313" key="6">
    <source>
        <dbReference type="Proteomes" id="UP000199600"/>
    </source>
</evidence>
<comment type="catalytic activity">
    <reaction evidence="2">
        <text>2 GTP = 3',3'-c-di-GMP + 2 diphosphate</text>
        <dbReference type="Rhea" id="RHEA:24898"/>
        <dbReference type="ChEBI" id="CHEBI:33019"/>
        <dbReference type="ChEBI" id="CHEBI:37565"/>
        <dbReference type="ChEBI" id="CHEBI:58805"/>
        <dbReference type="EC" id="2.7.7.65"/>
    </reaction>
</comment>
<proteinExistence type="predicted"/>
<keyword evidence="6" id="KW-1185">Reference proteome</keyword>
<dbReference type="PROSITE" id="PS50887">
    <property type="entry name" value="GGDEF"/>
    <property type="match status" value="1"/>
</dbReference>
<dbReference type="InterPro" id="IPR029787">
    <property type="entry name" value="Nucleotide_cyclase"/>
</dbReference>
<dbReference type="PANTHER" id="PTHR45138:SF9">
    <property type="entry name" value="DIGUANYLATE CYCLASE DGCM-RELATED"/>
    <property type="match status" value="1"/>
</dbReference>
<feature type="domain" description="GGDEF" evidence="4">
    <location>
        <begin position="148"/>
        <end position="278"/>
    </location>
</feature>
<evidence type="ECO:0000259" key="4">
    <source>
        <dbReference type="PROSITE" id="PS50887"/>
    </source>
</evidence>
<gene>
    <name evidence="5" type="ORF">PROAA_510028</name>
</gene>